<evidence type="ECO:0000313" key="2">
    <source>
        <dbReference type="EMBL" id="CAD7004608.1"/>
    </source>
</evidence>
<dbReference type="AlphaFoldDB" id="A0A811V233"/>
<keyword evidence="1" id="KW-0472">Membrane</keyword>
<accession>A0A811V233</accession>
<evidence type="ECO:0000313" key="3">
    <source>
        <dbReference type="Proteomes" id="UP000606786"/>
    </source>
</evidence>
<name>A0A811V233_CERCA</name>
<gene>
    <name evidence="2" type="ORF">CCAP1982_LOCUS13003</name>
</gene>
<dbReference type="EMBL" id="CAJHJT010000034">
    <property type="protein sequence ID" value="CAD7004608.1"/>
    <property type="molecule type" value="Genomic_DNA"/>
</dbReference>
<protein>
    <submittedName>
        <fullName evidence="2">(Mediterranean fruit fly) hypothetical protein</fullName>
    </submittedName>
</protein>
<sequence length="59" mass="6393">MILQQLKKLLLLYSLQYFIVIAILIAVAQAVPIELGHYGAPILAHAPVLAHAVHAEPVV</sequence>
<feature type="transmembrane region" description="Helical" evidence="1">
    <location>
        <begin position="9"/>
        <end position="31"/>
    </location>
</feature>
<feature type="non-terminal residue" evidence="2">
    <location>
        <position position="59"/>
    </location>
</feature>
<organism evidence="2 3">
    <name type="scientific">Ceratitis capitata</name>
    <name type="common">Mediterranean fruit fly</name>
    <name type="synonym">Tephritis capitata</name>
    <dbReference type="NCBI Taxonomy" id="7213"/>
    <lineage>
        <taxon>Eukaryota</taxon>
        <taxon>Metazoa</taxon>
        <taxon>Ecdysozoa</taxon>
        <taxon>Arthropoda</taxon>
        <taxon>Hexapoda</taxon>
        <taxon>Insecta</taxon>
        <taxon>Pterygota</taxon>
        <taxon>Neoptera</taxon>
        <taxon>Endopterygota</taxon>
        <taxon>Diptera</taxon>
        <taxon>Brachycera</taxon>
        <taxon>Muscomorpha</taxon>
        <taxon>Tephritoidea</taxon>
        <taxon>Tephritidae</taxon>
        <taxon>Ceratitis</taxon>
        <taxon>Ceratitis</taxon>
    </lineage>
</organism>
<proteinExistence type="predicted"/>
<reference evidence="2" key="1">
    <citation type="submission" date="2020-11" db="EMBL/GenBank/DDBJ databases">
        <authorList>
            <person name="Whitehead M."/>
        </authorList>
    </citation>
    <scope>NUCLEOTIDE SEQUENCE</scope>
    <source>
        <strain evidence="2">EGII</strain>
    </source>
</reference>
<keyword evidence="1" id="KW-1133">Transmembrane helix</keyword>
<keyword evidence="1" id="KW-0812">Transmembrane</keyword>
<keyword evidence="3" id="KW-1185">Reference proteome</keyword>
<comment type="caution">
    <text evidence="2">The sequence shown here is derived from an EMBL/GenBank/DDBJ whole genome shotgun (WGS) entry which is preliminary data.</text>
</comment>
<evidence type="ECO:0000256" key="1">
    <source>
        <dbReference type="SAM" id="Phobius"/>
    </source>
</evidence>
<dbReference type="Proteomes" id="UP000606786">
    <property type="component" value="Unassembled WGS sequence"/>
</dbReference>